<name>A0AAD7I5N1_9AGAR</name>
<dbReference type="Proteomes" id="UP001215598">
    <property type="component" value="Unassembled WGS sequence"/>
</dbReference>
<keyword evidence="2" id="KW-1185">Reference proteome</keyword>
<organism evidence="1 2">
    <name type="scientific">Mycena metata</name>
    <dbReference type="NCBI Taxonomy" id="1033252"/>
    <lineage>
        <taxon>Eukaryota</taxon>
        <taxon>Fungi</taxon>
        <taxon>Dikarya</taxon>
        <taxon>Basidiomycota</taxon>
        <taxon>Agaricomycotina</taxon>
        <taxon>Agaricomycetes</taxon>
        <taxon>Agaricomycetidae</taxon>
        <taxon>Agaricales</taxon>
        <taxon>Marasmiineae</taxon>
        <taxon>Mycenaceae</taxon>
        <taxon>Mycena</taxon>
    </lineage>
</organism>
<evidence type="ECO:0000313" key="2">
    <source>
        <dbReference type="Proteomes" id="UP001215598"/>
    </source>
</evidence>
<proteinExistence type="predicted"/>
<dbReference type="AlphaFoldDB" id="A0AAD7I5N1"/>
<evidence type="ECO:0000313" key="1">
    <source>
        <dbReference type="EMBL" id="KAJ7734663.1"/>
    </source>
</evidence>
<accession>A0AAD7I5N1</accession>
<protein>
    <submittedName>
        <fullName evidence="1">Uncharacterized protein</fullName>
    </submittedName>
</protein>
<reference evidence="1" key="1">
    <citation type="submission" date="2023-03" db="EMBL/GenBank/DDBJ databases">
        <title>Massive genome expansion in bonnet fungi (Mycena s.s.) driven by repeated elements and novel gene families across ecological guilds.</title>
        <authorList>
            <consortium name="Lawrence Berkeley National Laboratory"/>
            <person name="Harder C.B."/>
            <person name="Miyauchi S."/>
            <person name="Viragh M."/>
            <person name="Kuo A."/>
            <person name="Thoen E."/>
            <person name="Andreopoulos B."/>
            <person name="Lu D."/>
            <person name="Skrede I."/>
            <person name="Drula E."/>
            <person name="Henrissat B."/>
            <person name="Morin E."/>
            <person name="Kohler A."/>
            <person name="Barry K."/>
            <person name="LaButti K."/>
            <person name="Morin E."/>
            <person name="Salamov A."/>
            <person name="Lipzen A."/>
            <person name="Mereny Z."/>
            <person name="Hegedus B."/>
            <person name="Baldrian P."/>
            <person name="Stursova M."/>
            <person name="Weitz H."/>
            <person name="Taylor A."/>
            <person name="Grigoriev I.V."/>
            <person name="Nagy L.G."/>
            <person name="Martin F."/>
            <person name="Kauserud H."/>
        </authorList>
    </citation>
    <scope>NUCLEOTIDE SEQUENCE</scope>
    <source>
        <strain evidence="1">CBHHK182m</strain>
    </source>
</reference>
<dbReference type="EMBL" id="JARKIB010000131">
    <property type="protein sequence ID" value="KAJ7734663.1"/>
    <property type="molecule type" value="Genomic_DNA"/>
</dbReference>
<sequence>MDDILLVALFYCVSIKIERFHAQSLCWLIIGGNFNSLLALFSELERVYNWDKGKKNQELGKVNRPAAVSSWISRTRGSRSRPEADTVPKIPSLAVYEQDWWKWWATLQPTWRLPDVGRPDRFTRGSYPPPQRENWHPLRVPGQNGVLSVVAALYWWGLKNLEIGEREDKESWVEAVADVKWMVKGMLTAEREAAPAAS</sequence>
<gene>
    <name evidence="1" type="ORF">B0H16DRAFT_1467509</name>
</gene>
<comment type="caution">
    <text evidence="1">The sequence shown here is derived from an EMBL/GenBank/DDBJ whole genome shotgun (WGS) entry which is preliminary data.</text>
</comment>